<accession>A0ABV7WIK1</accession>
<comment type="caution">
    <text evidence="1">The sequence shown here is derived from an EMBL/GenBank/DDBJ whole genome shotgun (WGS) entry which is preliminary data.</text>
</comment>
<name>A0ABV7WIK1_9MICO</name>
<dbReference type="SUPFAM" id="SSF48498">
    <property type="entry name" value="Tetracyclin repressor-like, C-terminal domain"/>
    <property type="match status" value="1"/>
</dbReference>
<dbReference type="Gene3D" id="1.10.357.10">
    <property type="entry name" value="Tetracycline Repressor, domain 2"/>
    <property type="match status" value="1"/>
</dbReference>
<reference evidence="2" key="1">
    <citation type="journal article" date="2019" name="Int. J. Syst. Evol. Microbiol.">
        <title>The Global Catalogue of Microorganisms (GCM) 10K type strain sequencing project: providing services to taxonomists for standard genome sequencing and annotation.</title>
        <authorList>
            <consortium name="The Broad Institute Genomics Platform"/>
            <consortium name="The Broad Institute Genome Sequencing Center for Infectious Disease"/>
            <person name="Wu L."/>
            <person name="Ma J."/>
        </authorList>
    </citation>
    <scope>NUCLEOTIDE SEQUENCE [LARGE SCALE GENOMIC DNA]</scope>
    <source>
        <strain evidence="2">NCAIM B.02333</strain>
    </source>
</reference>
<organism evidence="1 2">
    <name type="scientific">Aquipuribacter hungaricus</name>
    <dbReference type="NCBI Taxonomy" id="545624"/>
    <lineage>
        <taxon>Bacteria</taxon>
        <taxon>Bacillati</taxon>
        <taxon>Actinomycetota</taxon>
        <taxon>Actinomycetes</taxon>
        <taxon>Micrococcales</taxon>
        <taxon>Intrasporangiaceae</taxon>
        <taxon>Aquipuribacter</taxon>
    </lineage>
</organism>
<protein>
    <recommendedName>
        <fullName evidence="3">WHG domain-containing protein</fullName>
    </recommendedName>
</protein>
<proteinExistence type="predicted"/>
<dbReference type="EMBL" id="JBHRWW010000008">
    <property type="protein sequence ID" value="MFC3689224.1"/>
    <property type="molecule type" value="Genomic_DNA"/>
</dbReference>
<dbReference type="Proteomes" id="UP001595685">
    <property type="component" value="Unassembled WGS sequence"/>
</dbReference>
<gene>
    <name evidence="1" type="ORF">ACFOLH_12820</name>
</gene>
<evidence type="ECO:0000313" key="2">
    <source>
        <dbReference type="Proteomes" id="UP001595685"/>
    </source>
</evidence>
<sequence>MAGLSGRAAAELRVVLFPVLASTAPGRERLERALAALFQVADRHLPLLAGLFDGDDGVFHDAADDTGALPTAAVFVAPFVRLLADGAADGTLAVQDDPVEAATVLFNTAGWGYVQLRHSQRWPPERARDGVMALVVGGLLPR</sequence>
<dbReference type="InterPro" id="IPR036271">
    <property type="entry name" value="Tet_transcr_reg_TetR-rel_C_sf"/>
</dbReference>
<evidence type="ECO:0000313" key="1">
    <source>
        <dbReference type="EMBL" id="MFC3689224.1"/>
    </source>
</evidence>
<dbReference type="RefSeq" id="WP_340288455.1">
    <property type="nucleotide sequence ID" value="NZ_JBBEOI010000002.1"/>
</dbReference>
<evidence type="ECO:0008006" key="3">
    <source>
        <dbReference type="Google" id="ProtNLM"/>
    </source>
</evidence>
<keyword evidence="2" id="KW-1185">Reference proteome</keyword>